<feature type="repeat" description="RCC1" evidence="7">
    <location>
        <begin position="176"/>
        <end position="227"/>
    </location>
</feature>
<sequence length="1111" mass="123324">MKLAASDVGRAAGRGGTPSGLVHEGPNGRPGGASLGGRRKGPAKEVQRGLDPGQERGAHLRGERMLYCWGEGSAGQLGLGKGEGVSGPVPFRPGPRAPADQAVVLVACGERHTLLLRDDGGVASCGDNSRGQLGRRLPSGQEKRSYGPELIQALETQKVVHVSCGKEHSLAVCNKGRVYSWGAGTFGQLGTGELGDRLIPKTINALSKYKVIQVACGHDHSIALTNDGRIFSWGQNIHGQLGLGKDISSQASPQQVSALDGIPLAQVAAGGAHSFALSLSGVVYGWGRNNAHQLGLSQAKPKEQIFKPYSIAALRSLDVAFVSCGAEHTAVLTQNGSVYTFGDDSAGQLGRNSSSSPKFGPQKVEWIDGPVSLLACGSYHTLVRISTSGQLLSFGRGPLQRNRSGTTQSKPDGGGCLNISALVSPNELVGMQVKQIFAGTYVNFATVFHTQVSAYRNETLSMEPLPRISRLEEMQIDMWLSATAESEKRQNAKREIETIFSSSPCLTASFLKQGSPFKSGCCVAINLEKAKKIFENLATRDWIAGRISFCLLNYLIPALPLNSPHQEALSIFLLLPECSAALEAQKMQSLALPFAKAVLGLSKRSSEILENYWSLLPASSFDQIVQMLSRAVKSQLSYYNFYPQCQEVIPLLEVLKKLYKVNKKADYKLQIRNFYIDDINKIINTFLDLGRWHTRKTHPNPESFPVSLCSFPFVYNLLTKMEIFAMETIFNQECMKVGAHHEIMLNRMQRSSELPKLPVFLLRVQRQNLVENTLHKLSHVEDISLKMQLLVEFEGEMSRFEAGGVLLEFFSHVFEDMVQPDYGMFMYPHPSSPMWFCTRKKVSKNKYYLFGILCGLAMFNRVIAYVPFPLAAFKKLLDKKPTLDDLKELDPVLGRSLQAVLDYECDDIEENFQLCFSIFWDDVKVDLIPNGNSIAVNNSNKKDFVNKYVDYIFNISVNEVFGEFKRGFYKVLDKCIIDFFEPPELMELAIGNANYDWELYEKNAVYWGIYSPTHPTIKMFWKVFHELPLTDKKSFLLFVAGTDRVPPMGMNSLRITIHSHRSLSEDHIPEAQICFHLLLLPPFSTIGKLKEKLQQAIENNRGFGKQENENV</sequence>
<dbReference type="InterPro" id="IPR035983">
    <property type="entry name" value="Hect_E3_ubiquitin_ligase"/>
</dbReference>
<feature type="domain" description="HECT" evidence="9">
    <location>
        <begin position="781"/>
        <end position="1106"/>
    </location>
</feature>
<dbReference type="PROSITE" id="PS00626">
    <property type="entry name" value="RCC1_2"/>
    <property type="match status" value="4"/>
</dbReference>
<dbReference type="HOGENOM" id="CLU_002173_5_3_1"/>
<evidence type="ECO:0000256" key="4">
    <source>
        <dbReference type="ARBA" id="ARBA00022737"/>
    </source>
</evidence>
<dbReference type="STRING" id="28377.ENSACAP00000012710"/>
<dbReference type="PANTHER" id="PTHR45622:SF11">
    <property type="entry name" value="E3 UBIQUITIN-PROTEIN LIGASE HERC6-RELATED"/>
    <property type="match status" value="1"/>
</dbReference>
<evidence type="ECO:0000256" key="7">
    <source>
        <dbReference type="PROSITE-ProRule" id="PRU00235"/>
    </source>
</evidence>
<dbReference type="Gene3D" id="3.90.1750.10">
    <property type="entry name" value="Hect, E3 ligase catalytic domains"/>
    <property type="match status" value="1"/>
</dbReference>
<dbReference type="SMART" id="SM00119">
    <property type="entry name" value="HECTc"/>
    <property type="match status" value="1"/>
</dbReference>
<dbReference type="Ensembl" id="ENSACAT00000012966.4">
    <property type="protein sequence ID" value="ENSACAP00000012710.3"/>
    <property type="gene ID" value="ENSACAG00000012928.4"/>
</dbReference>
<dbReference type="Gene3D" id="3.30.2160.10">
    <property type="entry name" value="Hect, E3 ligase catalytic domain"/>
    <property type="match status" value="1"/>
</dbReference>
<dbReference type="PANTHER" id="PTHR45622">
    <property type="entry name" value="UBIQUITIN-PROTEIN LIGASE E3A-RELATED"/>
    <property type="match status" value="1"/>
</dbReference>
<organism evidence="10 11">
    <name type="scientific">Anolis carolinensis</name>
    <name type="common">Green anole</name>
    <name type="synonym">American chameleon</name>
    <dbReference type="NCBI Taxonomy" id="28377"/>
    <lineage>
        <taxon>Eukaryota</taxon>
        <taxon>Metazoa</taxon>
        <taxon>Chordata</taxon>
        <taxon>Craniata</taxon>
        <taxon>Vertebrata</taxon>
        <taxon>Euteleostomi</taxon>
        <taxon>Lepidosauria</taxon>
        <taxon>Squamata</taxon>
        <taxon>Bifurcata</taxon>
        <taxon>Unidentata</taxon>
        <taxon>Episquamata</taxon>
        <taxon>Toxicofera</taxon>
        <taxon>Iguania</taxon>
        <taxon>Dactyloidae</taxon>
        <taxon>Anolis</taxon>
    </lineage>
</organism>
<comment type="subcellular location">
    <subcellularLocation>
        <location evidence="1">Cytoplasm</location>
    </subcellularLocation>
</comment>
<dbReference type="GO" id="GO:0016567">
    <property type="term" value="P:protein ubiquitination"/>
    <property type="evidence" value="ECO:0000318"/>
    <property type="project" value="GO_Central"/>
</dbReference>
<dbReference type="PROSITE" id="PS50012">
    <property type="entry name" value="RCC1_3"/>
    <property type="match status" value="6"/>
</dbReference>
<feature type="active site" description="Glycyl thioester intermediate" evidence="6">
    <location>
        <position position="1074"/>
    </location>
</feature>
<evidence type="ECO:0000313" key="11">
    <source>
        <dbReference type="Proteomes" id="UP000001646"/>
    </source>
</evidence>
<dbReference type="GeneID" id="100568112"/>
<feature type="region of interest" description="Disordered" evidence="8">
    <location>
        <begin position="1"/>
        <end position="57"/>
    </location>
</feature>
<feature type="repeat" description="RCC1" evidence="7">
    <location>
        <begin position="281"/>
        <end position="335"/>
    </location>
</feature>
<evidence type="ECO:0000256" key="8">
    <source>
        <dbReference type="SAM" id="MobiDB-lite"/>
    </source>
</evidence>
<dbReference type="GO" id="GO:0006511">
    <property type="term" value="P:ubiquitin-dependent protein catabolic process"/>
    <property type="evidence" value="ECO:0000318"/>
    <property type="project" value="GO_Central"/>
</dbReference>
<feature type="repeat" description="RCC1" evidence="7">
    <location>
        <begin position="120"/>
        <end position="175"/>
    </location>
</feature>
<evidence type="ECO:0000256" key="2">
    <source>
        <dbReference type="ARBA" id="ARBA00022490"/>
    </source>
</evidence>
<dbReference type="InterPro" id="IPR051709">
    <property type="entry name" value="Ub-ligase/GTPase-reg"/>
</dbReference>
<evidence type="ECO:0000256" key="6">
    <source>
        <dbReference type="PROSITE-ProRule" id="PRU00104"/>
    </source>
</evidence>
<evidence type="ECO:0000256" key="5">
    <source>
        <dbReference type="ARBA" id="ARBA00022786"/>
    </source>
</evidence>
<keyword evidence="4" id="KW-0677">Repeat</keyword>
<feature type="compositionally biased region" description="Basic and acidic residues" evidence="8">
    <location>
        <begin position="42"/>
        <end position="57"/>
    </location>
</feature>
<feature type="repeat" description="RCC1" evidence="7">
    <location>
        <begin position="64"/>
        <end position="119"/>
    </location>
</feature>
<reference evidence="10" key="3">
    <citation type="submission" date="2025-09" db="UniProtKB">
        <authorList>
            <consortium name="Ensembl"/>
        </authorList>
    </citation>
    <scope>IDENTIFICATION</scope>
</reference>
<keyword evidence="3" id="KW-0808">Transferase</keyword>
<dbReference type="PRINTS" id="PR00633">
    <property type="entry name" value="RCCNDNSATION"/>
</dbReference>
<feature type="repeat" description="RCC1" evidence="7">
    <location>
        <begin position="336"/>
        <end position="387"/>
    </location>
</feature>
<name>G1KN06_ANOCA</name>
<dbReference type="KEGG" id="acs:100568112"/>
<evidence type="ECO:0000256" key="1">
    <source>
        <dbReference type="ARBA" id="ARBA00004496"/>
    </source>
</evidence>
<dbReference type="InterPro" id="IPR000569">
    <property type="entry name" value="HECT_dom"/>
</dbReference>
<dbReference type="PROSITE" id="PS50237">
    <property type="entry name" value="HECT"/>
    <property type="match status" value="1"/>
</dbReference>
<dbReference type="GO" id="GO:0005737">
    <property type="term" value="C:cytoplasm"/>
    <property type="evidence" value="ECO:0000318"/>
    <property type="project" value="GO_Central"/>
</dbReference>
<dbReference type="AlphaFoldDB" id="G1KN06"/>
<evidence type="ECO:0000313" key="10">
    <source>
        <dbReference type="Ensembl" id="ENSACAP00000012710.3"/>
    </source>
</evidence>
<dbReference type="Bgee" id="ENSACAG00000012928">
    <property type="expression patterns" value="Expressed in lung and 6 other cell types or tissues"/>
</dbReference>
<reference evidence="10 11" key="1">
    <citation type="submission" date="2009-12" db="EMBL/GenBank/DDBJ databases">
        <title>The Genome Sequence of Anolis carolinensis (Green Anole Lizard).</title>
        <authorList>
            <consortium name="The Genome Sequencing Platform"/>
            <person name="Di Palma F."/>
            <person name="Alfoldi J."/>
            <person name="Heiman D."/>
            <person name="Young S."/>
            <person name="Grabherr M."/>
            <person name="Johnson J."/>
            <person name="Lander E.S."/>
            <person name="Lindblad-Toh K."/>
        </authorList>
    </citation>
    <scope>NUCLEOTIDE SEQUENCE [LARGE SCALE GENOMIC DNA]</scope>
    <source>
        <strain evidence="10 11">JBL SC #1</strain>
    </source>
</reference>
<feature type="repeat" description="RCC1" evidence="7">
    <location>
        <begin position="228"/>
        <end position="280"/>
    </location>
</feature>
<evidence type="ECO:0000259" key="9">
    <source>
        <dbReference type="PROSITE" id="PS50237"/>
    </source>
</evidence>
<dbReference type="Proteomes" id="UP000001646">
    <property type="component" value="Chromosome 5"/>
</dbReference>
<dbReference type="SUPFAM" id="SSF50985">
    <property type="entry name" value="RCC1/BLIP-II"/>
    <property type="match status" value="1"/>
</dbReference>
<dbReference type="FunFam" id="3.30.2160.10:FF:000004">
    <property type="entry name" value="probable E3 ubiquitin-protein ligase HERC4 isoform X1"/>
    <property type="match status" value="1"/>
</dbReference>
<dbReference type="InterPro" id="IPR058923">
    <property type="entry name" value="RCC1-like_dom"/>
</dbReference>
<dbReference type="Gene3D" id="3.30.2410.10">
    <property type="entry name" value="Hect, E3 ligase catalytic domain"/>
    <property type="match status" value="1"/>
</dbReference>
<dbReference type="eggNOG" id="KOG0941">
    <property type="taxonomic scope" value="Eukaryota"/>
</dbReference>
<gene>
    <name evidence="10" type="primary">LOC100568112</name>
</gene>
<dbReference type="SUPFAM" id="SSF56204">
    <property type="entry name" value="Hect, E3 ligase catalytic domain"/>
    <property type="match status" value="1"/>
</dbReference>
<reference evidence="10" key="2">
    <citation type="submission" date="2025-08" db="UniProtKB">
        <authorList>
            <consortium name="Ensembl"/>
        </authorList>
    </citation>
    <scope>IDENTIFICATION</scope>
</reference>
<dbReference type="Gene3D" id="2.130.10.30">
    <property type="entry name" value="Regulator of chromosome condensation 1/beta-lactamase-inhibitor protein II"/>
    <property type="match status" value="3"/>
</dbReference>
<dbReference type="CDD" id="cd00078">
    <property type="entry name" value="HECTc"/>
    <property type="match status" value="1"/>
</dbReference>
<dbReference type="FunFam" id="3.30.2410.10:FF:000003">
    <property type="entry name" value="probable E3 ubiquitin-protein ligase HERC4 isoform X1"/>
    <property type="match status" value="1"/>
</dbReference>
<dbReference type="Pfam" id="PF00632">
    <property type="entry name" value="HECT"/>
    <property type="match status" value="1"/>
</dbReference>
<proteinExistence type="predicted"/>
<dbReference type="InterPro" id="IPR000408">
    <property type="entry name" value="Reg_chr_condens"/>
</dbReference>
<accession>G1KN06</accession>
<dbReference type="Pfam" id="PF25390">
    <property type="entry name" value="WD40_RLD"/>
    <property type="match status" value="1"/>
</dbReference>
<evidence type="ECO:0000256" key="3">
    <source>
        <dbReference type="ARBA" id="ARBA00022679"/>
    </source>
</evidence>
<keyword evidence="5 6" id="KW-0833">Ubl conjugation pathway</keyword>
<keyword evidence="2" id="KW-0963">Cytoplasm</keyword>
<dbReference type="OrthoDB" id="8068875at2759"/>
<protein>
    <recommendedName>
        <fullName evidence="9">HECT domain-containing protein</fullName>
    </recommendedName>
</protein>
<dbReference type="GO" id="GO:0061630">
    <property type="term" value="F:ubiquitin protein ligase activity"/>
    <property type="evidence" value="ECO:0000318"/>
    <property type="project" value="GO_Central"/>
</dbReference>
<dbReference type="GeneTree" id="ENSGT00940000163989"/>
<dbReference type="InParanoid" id="G1KN06"/>
<dbReference type="InterPro" id="IPR009091">
    <property type="entry name" value="RCC1/BLIP-II"/>
</dbReference>
<keyword evidence="11" id="KW-1185">Reference proteome</keyword>